<dbReference type="InterPro" id="IPR000600">
    <property type="entry name" value="ROK"/>
</dbReference>
<dbReference type="PROSITE" id="PS01125">
    <property type="entry name" value="ROK"/>
    <property type="match status" value="1"/>
</dbReference>
<dbReference type="RefSeq" id="WP_230501046.1">
    <property type="nucleotide sequence ID" value="NZ_CAKJTJ010000008.1"/>
</dbReference>
<dbReference type="InterPro" id="IPR049874">
    <property type="entry name" value="ROK_cs"/>
</dbReference>
<dbReference type="Gene3D" id="3.30.420.40">
    <property type="match status" value="2"/>
</dbReference>
<dbReference type="GO" id="GO:0004340">
    <property type="term" value="F:glucokinase activity"/>
    <property type="evidence" value="ECO:0007669"/>
    <property type="project" value="UniProtKB-EC"/>
</dbReference>
<proteinExistence type="inferred from homology"/>
<dbReference type="InterPro" id="IPR043129">
    <property type="entry name" value="ATPase_NBD"/>
</dbReference>
<sequence>MEYSIGVDIGGTKIAAGVVKTDGEVVFKKIVETPRIGRKEILQVLRNILEELMAWANDNGIILKSIGIGTAGQVDYNHGIVLSGTTNIQDWNNIPLRQTIMEYTDLPVFLDNDVNVLTISEHLFGAAKGYGNVICLALGTGVGGGVLVNGTLLRGEWGGAAELGHTSLNIYGELCNCGMRGCLETYASGTWIAKRMQRLYVSQGKHNDRISAQDVFRLYMEGNPNAAEVIQLMTKGLSYGIVNFIHTFNPQLILLGGGVMTDGHWIIPLLQKEINKIGLQSLVSHVEIKQSQLSANSGLIGAAMLKESI</sequence>
<name>A0ABM8YME8_9BACI</name>
<accession>A0ABM8YME8</accession>
<reference evidence="2 3" key="1">
    <citation type="submission" date="2021-10" db="EMBL/GenBank/DDBJ databases">
        <authorList>
            <person name="Criscuolo A."/>
        </authorList>
    </citation>
    <scope>NUCLEOTIDE SEQUENCE [LARGE SCALE GENOMIC DNA]</scope>
    <source>
        <strain evidence="3">CIP 111883</strain>
    </source>
</reference>
<keyword evidence="2" id="KW-0808">Transferase</keyword>
<protein>
    <submittedName>
        <fullName evidence="2">Glucokinase</fullName>
        <ecNumber evidence="2">2.7.1.2</ecNumber>
    </submittedName>
</protein>
<gene>
    <name evidence="2" type="primary">glkA</name>
    <name evidence="2" type="ORF">BACCIP111883_01916</name>
</gene>
<dbReference type="PANTHER" id="PTHR18964">
    <property type="entry name" value="ROK (REPRESSOR, ORF, KINASE) FAMILY"/>
    <property type="match status" value="1"/>
</dbReference>
<comment type="similarity">
    <text evidence="1">Belongs to the ROK (NagC/XylR) family.</text>
</comment>
<evidence type="ECO:0000313" key="2">
    <source>
        <dbReference type="EMBL" id="CAG9621144.1"/>
    </source>
</evidence>
<comment type="caution">
    <text evidence="2">The sequence shown here is derived from an EMBL/GenBank/DDBJ whole genome shotgun (WGS) entry which is preliminary data.</text>
</comment>
<dbReference type="EMBL" id="CAKJTJ010000008">
    <property type="protein sequence ID" value="CAG9621144.1"/>
    <property type="molecule type" value="Genomic_DNA"/>
</dbReference>
<dbReference type="PANTHER" id="PTHR18964:SF149">
    <property type="entry name" value="BIFUNCTIONAL UDP-N-ACETYLGLUCOSAMINE 2-EPIMERASE_N-ACETYLMANNOSAMINE KINASE"/>
    <property type="match status" value="1"/>
</dbReference>
<evidence type="ECO:0000256" key="1">
    <source>
        <dbReference type="ARBA" id="ARBA00006479"/>
    </source>
</evidence>
<keyword evidence="3" id="KW-1185">Reference proteome</keyword>
<dbReference type="EC" id="2.7.1.2" evidence="2"/>
<organism evidence="2 3">
    <name type="scientific">Sutcliffiella rhizosphaerae</name>
    <dbReference type="NCBI Taxonomy" id="2880967"/>
    <lineage>
        <taxon>Bacteria</taxon>
        <taxon>Bacillati</taxon>
        <taxon>Bacillota</taxon>
        <taxon>Bacilli</taxon>
        <taxon>Bacillales</taxon>
        <taxon>Bacillaceae</taxon>
        <taxon>Sutcliffiella</taxon>
    </lineage>
</organism>
<dbReference type="SUPFAM" id="SSF53067">
    <property type="entry name" value="Actin-like ATPase domain"/>
    <property type="match status" value="1"/>
</dbReference>
<dbReference type="Pfam" id="PF00480">
    <property type="entry name" value="ROK"/>
    <property type="match status" value="1"/>
</dbReference>
<evidence type="ECO:0000313" key="3">
    <source>
        <dbReference type="Proteomes" id="UP000789833"/>
    </source>
</evidence>
<dbReference type="Proteomes" id="UP000789833">
    <property type="component" value="Unassembled WGS sequence"/>
</dbReference>